<sequence>MGLILMALEILTPTFFIFWFGVGALASSLVAYFIGNTIWELTVFVVVSGILVILTRPIINKMTGDEPRKINVDDIVGKKALVIEEINNKKAKGLVKINGDTWRAFSKNDEIIEKDKYVKVLKVEGAHLIVIEEGEE</sequence>
<keyword evidence="3 5" id="KW-1133">Transmembrane helix</keyword>
<reference evidence="7 8" key="2">
    <citation type="journal article" date="2009" name="Proc. Natl. Acad. Sci. U.S.A.">
        <title>On the chimeric nature, thermophilic origin, and phylogenetic placement of the Thermotogales.</title>
        <authorList>
            <person name="Zhaxybayeva O."/>
            <person name="Swithers K.S."/>
            <person name="Lapierre P."/>
            <person name="Fournier G.P."/>
            <person name="Bickhart D.M."/>
            <person name="DeBoy R.T."/>
            <person name="Nelson K.E."/>
            <person name="Nesbo C.L."/>
            <person name="Doolittle W.F."/>
            <person name="Gogarten J.P."/>
            <person name="Noll K.M."/>
        </authorList>
    </citation>
    <scope>NUCLEOTIDE SEQUENCE [LARGE SCALE GENOMIC DNA]</scope>
    <source>
        <strain evidence="8">DSM 12029 / CIP 104789 / BI429</strain>
    </source>
</reference>
<evidence type="ECO:0000256" key="2">
    <source>
        <dbReference type="ARBA" id="ARBA00022692"/>
    </source>
</evidence>
<dbReference type="GO" id="GO:0005886">
    <property type="term" value="C:plasma membrane"/>
    <property type="evidence" value="ECO:0007669"/>
    <property type="project" value="TreeGrafter"/>
</dbReference>
<dbReference type="SUPFAM" id="SSF141322">
    <property type="entry name" value="NfeD domain-like"/>
    <property type="match status" value="1"/>
</dbReference>
<name>A6LMM7_THEM4</name>
<evidence type="ECO:0000313" key="8">
    <source>
        <dbReference type="Proteomes" id="UP000001110"/>
    </source>
</evidence>
<accession>A6LMM7</accession>
<protein>
    <recommendedName>
        <fullName evidence="6">NfeD-like C-terminal domain-containing protein</fullName>
    </recommendedName>
</protein>
<dbReference type="PANTHER" id="PTHR33507">
    <property type="entry name" value="INNER MEMBRANE PROTEIN YBBJ"/>
    <property type="match status" value="1"/>
</dbReference>
<dbReference type="InterPro" id="IPR052165">
    <property type="entry name" value="Membrane_assoc_protease"/>
</dbReference>
<dbReference type="EMBL" id="CP000716">
    <property type="protein sequence ID" value="ABR31178.1"/>
    <property type="molecule type" value="Genomic_DNA"/>
</dbReference>
<evidence type="ECO:0000256" key="4">
    <source>
        <dbReference type="ARBA" id="ARBA00023136"/>
    </source>
</evidence>
<feature type="transmembrane region" description="Helical" evidence="5">
    <location>
        <begin position="12"/>
        <end position="35"/>
    </location>
</feature>
<dbReference type="PANTHER" id="PTHR33507:SF3">
    <property type="entry name" value="INNER MEMBRANE PROTEIN YBBJ"/>
    <property type="match status" value="1"/>
</dbReference>
<evidence type="ECO:0000256" key="5">
    <source>
        <dbReference type="SAM" id="Phobius"/>
    </source>
</evidence>
<dbReference type="HOGENOM" id="CLU_116732_2_1_0"/>
<comment type="subcellular location">
    <subcellularLocation>
        <location evidence="1">Membrane</location>
        <topology evidence="1">Multi-pass membrane protein</topology>
    </subcellularLocation>
</comment>
<dbReference type="Gene3D" id="2.40.50.140">
    <property type="entry name" value="Nucleic acid-binding proteins"/>
    <property type="match status" value="1"/>
</dbReference>
<dbReference type="Proteomes" id="UP000001110">
    <property type="component" value="Chromosome"/>
</dbReference>
<dbReference type="InterPro" id="IPR002810">
    <property type="entry name" value="NfeD-like_C"/>
</dbReference>
<feature type="domain" description="NfeD-like C-terminal" evidence="6">
    <location>
        <begin position="73"/>
        <end position="130"/>
    </location>
</feature>
<gene>
    <name evidence="7" type="ordered locus">Tmel_1329</name>
</gene>
<evidence type="ECO:0000313" key="7">
    <source>
        <dbReference type="EMBL" id="ABR31178.1"/>
    </source>
</evidence>
<reference evidence="7 8" key="1">
    <citation type="submission" date="2007-05" db="EMBL/GenBank/DDBJ databases">
        <title>Complete sequence of Thermosipho melanesiensis BI429.</title>
        <authorList>
            <consortium name="US DOE Joint Genome Institute"/>
            <person name="Copeland A."/>
            <person name="Lucas S."/>
            <person name="Lapidus A."/>
            <person name="Barry K."/>
            <person name="Glavina del Rio T."/>
            <person name="Dalin E."/>
            <person name="Tice H."/>
            <person name="Pitluck S."/>
            <person name="Chertkov O."/>
            <person name="Brettin T."/>
            <person name="Bruce D."/>
            <person name="Detter J.C."/>
            <person name="Han C."/>
            <person name="Schmutz J."/>
            <person name="Larimer F."/>
            <person name="Land M."/>
            <person name="Hauser L."/>
            <person name="Kyrpides N."/>
            <person name="Mikhailova N."/>
            <person name="Nelson K."/>
            <person name="Gogarten J.P."/>
            <person name="Noll K."/>
            <person name="Richardson P."/>
        </authorList>
    </citation>
    <scope>NUCLEOTIDE SEQUENCE [LARGE SCALE GENOMIC DNA]</scope>
    <source>
        <strain evidence="8">DSM 12029 / CIP 104789 / BI429</strain>
    </source>
</reference>
<proteinExistence type="predicted"/>
<feature type="transmembrane region" description="Helical" evidence="5">
    <location>
        <begin position="41"/>
        <end position="59"/>
    </location>
</feature>
<evidence type="ECO:0000259" key="6">
    <source>
        <dbReference type="Pfam" id="PF01957"/>
    </source>
</evidence>
<dbReference type="STRING" id="391009.Tmel_1329"/>
<evidence type="ECO:0000256" key="3">
    <source>
        <dbReference type="ARBA" id="ARBA00022989"/>
    </source>
</evidence>
<dbReference type="Pfam" id="PF01957">
    <property type="entry name" value="NfeD"/>
    <property type="match status" value="1"/>
</dbReference>
<evidence type="ECO:0000256" key="1">
    <source>
        <dbReference type="ARBA" id="ARBA00004141"/>
    </source>
</evidence>
<dbReference type="InterPro" id="IPR012340">
    <property type="entry name" value="NA-bd_OB-fold"/>
</dbReference>
<dbReference type="KEGG" id="tme:Tmel_1329"/>
<dbReference type="eggNOG" id="COG1585">
    <property type="taxonomic scope" value="Bacteria"/>
</dbReference>
<keyword evidence="4 5" id="KW-0472">Membrane</keyword>
<organism evidence="7 8">
    <name type="scientific">Thermosipho melanesiensis (strain DSM 12029 / CIP 104789 / BI429)</name>
    <dbReference type="NCBI Taxonomy" id="391009"/>
    <lineage>
        <taxon>Bacteria</taxon>
        <taxon>Thermotogati</taxon>
        <taxon>Thermotogota</taxon>
        <taxon>Thermotogae</taxon>
        <taxon>Thermotogales</taxon>
        <taxon>Fervidobacteriaceae</taxon>
        <taxon>Thermosipho</taxon>
    </lineage>
</organism>
<keyword evidence="2 5" id="KW-0812">Transmembrane</keyword>
<dbReference type="AlphaFoldDB" id="A6LMM7"/>